<reference evidence="2 3" key="2">
    <citation type="journal article" date="2010" name="Stand. Genomic Sci.">
        <title>Complete genome sequence of Sebaldella termitidis type strain (NCTC 11300).</title>
        <authorList>
            <person name="Harmon-Smith M."/>
            <person name="Celia L."/>
            <person name="Chertkov O."/>
            <person name="Lapidus A."/>
            <person name="Copeland A."/>
            <person name="Glavina Del Rio T."/>
            <person name="Nolan M."/>
            <person name="Lucas S."/>
            <person name="Tice H."/>
            <person name="Cheng J.F."/>
            <person name="Han C."/>
            <person name="Detter J.C."/>
            <person name="Bruce D."/>
            <person name="Goodwin L."/>
            <person name="Pitluck S."/>
            <person name="Pati A."/>
            <person name="Liolios K."/>
            <person name="Ivanova N."/>
            <person name="Mavromatis K."/>
            <person name="Mikhailova N."/>
            <person name="Chen A."/>
            <person name="Palaniappan K."/>
            <person name="Land M."/>
            <person name="Hauser L."/>
            <person name="Chang Y.J."/>
            <person name="Jeffries C.D."/>
            <person name="Brettin T."/>
            <person name="Goker M."/>
            <person name="Beck B."/>
            <person name="Bristow J."/>
            <person name="Eisen J.A."/>
            <person name="Markowitz V."/>
            <person name="Hugenholtz P."/>
            <person name="Kyrpides N.C."/>
            <person name="Klenk H.P."/>
            <person name="Chen F."/>
        </authorList>
    </citation>
    <scope>NUCLEOTIDE SEQUENCE [LARGE SCALE GENOMIC DNA]</scope>
    <source>
        <strain evidence="3">ATCC 33386 / NCTC 11300</strain>
    </source>
</reference>
<evidence type="ECO:0000313" key="3">
    <source>
        <dbReference type="Proteomes" id="UP000000845"/>
    </source>
</evidence>
<dbReference type="Pfam" id="PF13508">
    <property type="entry name" value="Acetyltransf_7"/>
    <property type="match status" value="1"/>
</dbReference>
<dbReference type="HOGENOM" id="CLU_144001_0_0_0"/>
<protein>
    <submittedName>
        <fullName evidence="2">GCN5-related N-acetyltransferase</fullName>
    </submittedName>
</protein>
<sequence length="156" mass="17980">MKENKKSQQTGYDISYAEKTDINEWMKLVDVVKNDFTGLIKEEYEKILLDNIESKTALCAKVKDKIIGVLLFSVKENILSFLAVHPEYRGIGTATALIRNMVKKFPKNSNIWVTTYREGDTKGETARILYKKCGFEEGELIEEFDYPCQKFVLHVV</sequence>
<accession>D1ARR3</accession>
<dbReference type="InterPro" id="IPR000182">
    <property type="entry name" value="GNAT_dom"/>
</dbReference>
<dbReference type="AlphaFoldDB" id="D1ARR3"/>
<dbReference type="EMBL" id="CP001739">
    <property type="protein sequence ID" value="ACZ10549.1"/>
    <property type="molecule type" value="Genomic_DNA"/>
</dbReference>
<proteinExistence type="predicted"/>
<organism evidence="2 3">
    <name type="scientific">Sebaldella termitidis (strain ATCC 33386 / NCTC 11300)</name>
    <dbReference type="NCBI Taxonomy" id="526218"/>
    <lineage>
        <taxon>Bacteria</taxon>
        <taxon>Fusobacteriati</taxon>
        <taxon>Fusobacteriota</taxon>
        <taxon>Fusobacteriia</taxon>
        <taxon>Fusobacteriales</taxon>
        <taxon>Leptotrichiaceae</taxon>
        <taxon>Sebaldella</taxon>
    </lineage>
</organism>
<gene>
    <name evidence="2" type="ordered locus">Sterm_3715</name>
</gene>
<dbReference type="SUPFAM" id="SSF55729">
    <property type="entry name" value="Acyl-CoA N-acyltransferases (Nat)"/>
    <property type="match status" value="1"/>
</dbReference>
<dbReference type="Proteomes" id="UP000000845">
    <property type="component" value="Chromosome"/>
</dbReference>
<dbReference type="Gene3D" id="3.40.630.30">
    <property type="match status" value="1"/>
</dbReference>
<name>D1ARR3_SEBTE</name>
<feature type="domain" description="N-acetyltransferase" evidence="1">
    <location>
        <begin position="12"/>
        <end position="156"/>
    </location>
</feature>
<dbReference type="STRING" id="526218.Sterm_3715"/>
<evidence type="ECO:0000313" key="2">
    <source>
        <dbReference type="EMBL" id="ACZ10549.1"/>
    </source>
</evidence>
<dbReference type="eggNOG" id="COG0456">
    <property type="taxonomic scope" value="Bacteria"/>
</dbReference>
<dbReference type="GO" id="GO:0016747">
    <property type="term" value="F:acyltransferase activity, transferring groups other than amino-acyl groups"/>
    <property type="evidence" value="ECO:0007669"/>
    <property type="project" value="InterPro"/>
</dbReference>
<evidence type="ECO:0000259" key="1">
    <source>
        <dbReference type="PROSITE" id="PS51186"/>
    </source>
</evidence>
<reference evidence="3" key="1">
    <citation type="submission" date="2009-09" db="EMBL/GenBank/DDBJ databases">
        <title>The complete chromosome of Sebaldella termitidis ATCC 33386.</title>
        <authorList>
            <consortium name="US DOE Joint Genome Institute (JGI-PGF)"/>
            <person name="Lucas S."/>
            <person name="Copeland A."/>
            <person name="Lapidus A."/>
            <person name="Glavina del Rio T."/>
            <person name="Dalin E."/>
            <person name="Tice H."/>
            <person name="Bruce D."/>
            <person name="Goodwin L."/>
            <person name="Pitluck S."/>
            <person name="Kyrpides N."/>
            <person name="Mavromatis K."/>
            <person name="Ivanova N."/>
            <person name="Mikhailova N."/>
            <person name="Sims D."/>
            <person name="Meincke L."/>
            <person name="Brettin T."/>
            <person name="Detter J.C."/>
            <person name="Han C."/>
            <person name="Larimer F."/>
            <person name="Land M."/>
            <person name="Hauser L."/>
            <person name="Markowitz V."/>
            <person name="Cheng J.F."/>
            <person name="Hugenholtz P."/>
            <person name="Woyke T."/>
            <person name="Wu D."/>
            <person name="Eisen J.A."/>
        </authorList>
    </citation>
    <scope>NUCLEOTIDE SEQUENCE [LARGE SCALE GENOMIC DNA]</scope>
    <source>
        <strain evidence="3">ATCC 33386 / NCTC 11300</strain>
    </source>
</reference>
<dbReference type="CDD" id="cd04301">
    <property type="entry name" value="NAT_SF"/>
    <property type="match status" value="1"/>
</dbReference>
<dbReference type="KEGG" id="str:Sterm_3715"/>
<dbReference type="RefSeq" id="WP_012863131.1">
    <property type="nucleotide sequence ID" value="NC_013517.1"/>
</dbReference>
<dbReference type="PROSITE" id="PS51186">
    <property type="entry name" value="GNAT"/>
    <property type="match status" value="1"/>
</dbReference>
<keyword evidence="3" id="KW-1185">Reference proteome</keyword>
<dbReference type="InterPro" id="IPR016181">
    <property type="entry name" value="Acyl_CoA_acyltransferase"/>
</dbReference>